<feature type="compositionally biased region" description="Polar residues" evidence="1">
    <location>
        <begin position="53"/>
        <end position="67"/>
    </location>
</feature>
<name>A0AAF0DAX1_9EURO</name>
<feature type="compositionally biased region" description="Polar residues" evidence="1">
    <location>
        <begin position="732"/>
        <end position="742"/>
    </location>
</feature>
<feature type="region of interest" description="Disordered" evidence="1">
    <location>
        <begin position="277"/>
        <end position="297"/>
    </location>
</feature>
<dbReference type="Proteomes" id="UP001219355">
    <property type="component" value="Chromosome 1"/>
</dbReference>
<feature type="compositionally biased region" description="Polar residues" evidence="1">
    <location>
        <begin position="468"/>
        <end position="501"/>
    </location>
</feature>
<feature type="compositionally biased region" description="Pro residues" evidence="1">
    <location>
        <begin position="747"/>
        <end position="756"/>
    </location>
</feature>
<feature type="compositionally biased region" description="Basic and acidic residues" evidence="1">
    <location>
        <begin position="877"/>
        <end position="893"/>
    </location>
</feature>
<feature type="region of interest" description="Disordered" evidence="1">
    <location>
        <begin position="337"/>
        <end position="761"/>
    </location>
</feature>
<dbReference type="Pfam" id="PF11489">
    <property type="entry name" value="Aim21"/>
    <property type="match status" value="1"/>
</dbReference>
<evidence type="ECO:0000313" key="3">
    <source>
        <dbReference type="Proteomes" id="UP001219355"/>
    </source>
</evidence>
<feature type="compositionally biased region" description="Acidic residues" evidence="1">
    <location>
        <begin position="428"/>
        <end position="446"/>
    </location>
</feature>
<feature type="compositionally biased region" description="Acidic residues" evidence="1">
    <location>
        <begin position="516"/>
        <end position="525"/>
    </location>
</feature>
<feature type="compositionally biased region" description="Basic and acidic residues" evidence="1">
    <location>
        <begin position="502"/>
        <end position="515"/>
    </location>
</feature>
<gene>
    <name evidence="2" type="ORF">PRK78_000539</name>
</gene>
<feature type="compositionally biased region" description="Basic and acidic residues" evidence="1">
    <location>
        <begin position="93"/>
        <end position="103"/>
    </location>
</feature>
<feature type="region of interest" description="Disordered" evidence="1">
    <location>
        <begin position="865"/>
        <end position="1008"/>
    </location>
</feature>
<reference evidence="2" key="1">
    <citation type="submission" date="2023-03" db="EMBL/GenBank/DDBJ databases">
        <title>Emydomyces testavorans Genome Sequence.</title>
        <authorList>
            <person name="Hoyer L."/>
        </authorList>
    </citation>
    <scope>NUCLEOTIDE SEQUENCE</scope>
    <source>
        <strain evidence="2">16-2883</strain>
    </source>
</reference>
<feature type="region of interest" description="Disordered" evidence="1">
    <location>
        <begin position="776"/>
        <end position="836"/>
    </location>
</feature>
<feature type="compositionally biased region" description="Polar residues" evidence="1">
    <location>
        <begin position="683"/>
        <end position="699"/>
    </location>
</feature>
<evidence type="ECO:0000256" key="1">
    <source>
        <dbReference type="SAM" id="MobiDB-lite"/>
    </source>
</evidence>
<feature type="compositionally biased region" description="Basic residues" evidence="1">
    <location>
        <begin position="809"/>
        <end position="819"/>
    </location>
</feature>
<feature type="region of interest" description="Disordered" evidence="1">
    <location>
        <begin position="1"/>
        <end position="115"/>
    </location>
</feature>
<feature type="compositionally biased region" description="Acidic residues" evidence="1">
    <location>
        <begin position="981"/>
        <end position="991"/>
    </location>
</feature>
<accession>A0AAF0DAX1</accession>
<proteinExistence type="predicted"/>
<feature type="region of interest" description="Disordered" evidence="1">
    <location>
        <begin position="149"/>
        <end position="261"/>
    </location>
</feature>
<feature type="compositionally biased region" description="Pro residues" evidence="1">
    <location>
        <begin position="705"/>
        <end position="720"/>
    </location>
</feature>
<dbReference type="AlphaFoldDB" id="A0AAF0DAX1"/>
<protein>
    <recommendedName>
        <fullName evidence="4">Altered inheritance of mitochondria protein 21</fullName>
    </recommendedName>
</protein>
<feature type="compositionally biased region" description="Basic and acidic residues" evidence="1">
    <location>
        <begin position="526"/>
        <end position="548"/>
    </location>
</feature>
<feature type="compositionally biased region" description="Basic and acidic residues" evidence="1">
    <location>
        <begin position="180"/>
        <end position="194"/>
    </location>
</feature>
<dbReference type="EMBL" id="CP120627">
    <property type="protein sequence ID" value="WEW55111.1"/>
    <property type="molecule type" value="Genomic_DNA"/>
</dbReference>
<feature type="compositionally biased region" description="Polar residues" evidence="1">
    <location>
        <begin position="637"/>
        <end position="649"/>
    </location>
</feature>
<dbReference type="InterPro" id="IPR021582">
    <property type="entry name" value="Aim21"/>
</dbReference>
<feature type="compositionally biased region" description="Polar residues" evidence="1">
    <location>
        <begin position="894"/>
        <end position="922"/>
    </location>
</feature>
<feature type="compositionally biased region" description="Basic and acidic residues" evidence="1">
    <location>
        <begin position="378"/>
        <end position="412"/>
    </location>
</feature>
<organism evidence="2 3">
    <name type="scientific">Emydomyces testavorans</name>
    <dbReference type="NCBI Taxonomy" id="2070801"/>
    <lineage>
        <taxon>Eukaryota</taxon>
        <taxon>Fungi</taxon>
        <taxon>Dikarya</taxon>
        <taxon>Ascomycota</taxon>
        <taxon>Pezizomycotina</taxon>
        <taxon>Eurotiomycetes</taxon>
        <taxon>Eurotiomycetidae</taxon>
        <taxon>Onygenales</taxon>
        <taxon>Nannizziopsiaceae</taxon>
        <taxon>Emydomyces</taxon>
    </lineage>
</organism>
<evidence type="ECO:0000313" key="2">
    <source>
        <dbReference type="EMBL" id="WEW55111.1"/>
    </source>
</evidence>
<evidence type="ECO:0008006" key="4">
    <source>
        <dbReference type="Google" id="ProtNLM"/>
    </source>
</evidence>
<feature type="compositionally biased region" description="Polar residues" evidence="1">
    <location>
        <begin position="169"/>
        <end position="179"/>
    </location>
</feature>
<sequence length="1008" mass="110480">MATKAPPTIPPRPTRAPHISPPNADVPRIPPRPTRRQMDRSTSPNRDNFALSPLNTLPGETTSSNQERPSRPPSVAALPSVGQEGMEYENIEYQDRHGDRTDDQIQQPAETRNVNRDLYLHAPRPSLPGASAKAQVEVVTRTDSRQAAAAGFGKAVSPSNEGGRAGSIYSRTHGSQAELSTERRRSVQLDEHGIPEIGQRVPMIPNAGDVQAPTPAPMAELPRNESHFSPRPGRQHVRSRSGRENSLPPGSYGLHGHGVHSNDKFEKAWYDKHPEELAREEQGHYGPGIGSPRPEWALSSDDLNKIVKSSANRVAVLGTSAEVMGTPEEEIGYIATEELASRLASPPQVSEKDQQDSQNLQGPAELPSKKANFMSTDAQKHEHALAEPTGEQDKDGVKIHIDEPIHHQHHPDGFMPAVENHKPHGADSLDENEEDVPILAEDEVDERAEHLQPAVSPGLDKRKDSHAIDSSNQKGHIRSANTSSNQLPARQPLSTNLSRYSSRPDEFGDMRRPLEDVEEYEPLFPDDDKNEKPMSVEERLKKRPEYHQHRFPSQDIWEDAPDSLQLQTTVSIPESPKDKSKSPTEAFEEEMANSRQTASKKSGPPAKMSSSRPDILSPRLDAVQRFPSRDIWEEAPESQQLETTIQIPEQQDETISPEITEKPSHLEPFSRLSKKSQEIFTEPQASTSTSQIEPTVSPTDSKKPPSIPERPKPQIPARPSKPPKRISEESLSKATSGISNNTASPPAVKPKPPVPSRPLGSKIAALKAGFLSDLDNRLKLGPQAPKPQEKKAEENAEAPKGPLSDARKGRARGPARRKPAVSPSPEDTCKAELPQVPQVTLIEPWNIWSMGPDGVLVLSQENKQRESFVRMESLPPESKEPSISEKPKVDKPNTAKSSEFTSHSTESQDVAETSKPVVSSNEPDLPERGPIAARSPPSLEPISSKPDAASSAEPVSVTKLSLEDAEASNVADTKKTIAEDQQQENDNDTDITADLKAERTLSGASMEE</sequence>
<keyword evidence="3" id="KW-1185">Reference proteome</keyword>